<evidence type="ECO:0000313" key="1">
    <source>
        <dbReference type="EMBL" id="KAK5630383.1"/>
    </source>
</evidence>
<dbReference type="AlphaFoldDB" id="A0AAN7Z8K6"/>
<dbReference type="EMBL" id="JAWHQM010000015">
    <property type="protein sequence ID" value="KAK5630383.1"/>
    <property type="molecule type" value="Genomic_DNA"/>
</dbReference>
<accession>A0AAN7Z8K6</accession>
<sequence>MVWTHEKKTMDQAVVIWKVMFLSNWMMPLRGVCLAIEINVRHTGNRTKATSTWSTSAADLAIMYVGPNVLRAICKLSLTA</sequence>
<gene>
    <name evidence="1" type="ORF">RRF57_006098</name>
</gene>
<dbReference type="Proteomes" id="UP001305414">
    <property type="component" value="Unassembled WGS sequence"/>
</dbReference>
<evidence type="ECO:0000313" key="2">
    <source>
        <dbReference type="Proteomes" id="UP001305414"/>
    </source>
</evidence>
<reference evidence="1 2" key="1">
    <citation type="submission" date="2023-10" db="EMBL/GenBank/DDBJ databases">
        <title>Draft genome sequence of Xylaria bambusicola isolate GMP-LS, the root and basal stem rot pathogen of sugarcane in Indonesia.</title>
        <authorList>
            <person name="Selvaraj P."/>
            <person name="Muralishankar V."/>
            <person name="Muruganantham S."/>
            <person name="Sp S."/>
            <person name="Haryani S."/>
            <person name="Lau K.J.X."/>
            <person name="Naqvi N.I."/>
        </authorList>
    </citation>
    <scope>NUCLEOTIDE SEQUENCE [LARGE SCALE GENOMIC DNA]</scope>
    <source>
        <strain evidence="1">GMP-LS</strain>
    </source>
</reference>
<organism evidence="1 2">
    <name type="scientific">Xylaria bambusicola</name>
    <dbReference type="NCBI Taxonomy" id="326684"/>
    <lineage>
        <taxon>Eukaryota</taxon>
        <taxon>Fungi</taxon>
        <taxon>Dikarya</taxon>
        <taxon>Ascomycota</taxon>
        <taxon>Pezizomycotina</taxon>
        <taxon>Sordariomycetes</taxon>
        <taxon>Xylariomycetidae</taxon>
        <taxon>Xylariales</taxon>
        <taxon>Xylariaceae</taxon>
        <taxon>Xylaria</taxon>
    </lineage>
</organism>
<proteinExistence type="predicted"/>
<protein>
    <submittedName>
        <fullName evidence="1">Uncharacterized protein</fullName>
    </submittedName>
</protein>
<keyword evidence="2" id="KW-1185">Reference proteome</keyword>
<comment type="caution">
    <text evidence="1">The sequence shown here is derived from an EMBL/GenBank/DDBJ whole genome shotgun (WGS) entry which is preliminary data.</text>
</comment>
<name>A0AAN7Z8K6_9PEZI</name>